<feature type="domain" description="EthD" evidence="1">
    <location>
        <begin position="19"/>
        <end position="89"/>
    </location>
</feature>
<dbReference type="Gene3D" id="3.30.70.100">
    <property type="match status" value="1"/>
</dbReference>
<dbReference type="NCBIfam" id="TIGR02118">
    <property type="entry name" value="EthD family reductase"/>
    <property type="match status" value="1"/>
</dbReference>
<gene>
    <name evidence="2" type="ORF">LZC95_03000</name>
</gene>
<dbReference type="Proteomes" id="UP001379533">
    <property type="component" value="Chromosome"/>
</dbReference>
<name>A0ABZ2KAV0_9BACT</name>
<dbReference type="EMBL" id="CP089982">
    <property type="protein sequence ID" value="WXA95807.1"/>
    <property type="molecule type" value="Genomic_DNA"/>
</dbReference>
<protein>
    <submittedName>
        <fullName evidence="2">EthD family reductase</fullName>
    </submittedName>
</protein>
<reference evidence="2 3" key="1">
    <citation type="submission" date="2021-12" db="EMBL/GenBank/DDBJ databases">
        <title>Discovery of the Pendulisporaceae a myxobacterial family with distinct sporulation behavior and unique specialized metabolism.</title>
        <authorList>
            <person name="Garcia R."/>
            <person name="Popoff A."/>
            <person name="Bader C.D."/>
            <person name="Loehr J."/>
            <person name="Walesch S."/>
            <person name="Walt C."/>
            <person name="Boldt J."/>
            <person name="Bunk B."/>
            <person name="Haeckl F.J.F.P.J."/>
            <person name="Gunesch A.P."/>
            <person name="Birkelbach J."/>
            <person name="Nuebel U."/>
            <person name="Pietschmann T."/>
            <person name="Bach T."/>
            <person name="Mueller R."/>
        </authorList>
    </citation>
    <scope>NUCLEOTIDE SEQUENCE [LARGE SCALE GENOMIC DNA]</scope>
    <source>
        <strain evidence="2 3">MSr12523</strain>
    </source>
</reference>
<evidence type="ECO:0000313" key="2">
    <source>
        <dbReference type="EMBL" id="WXA95807.1"/>
    </source>
</evidence>
<sequence>MIRVSVIYPAGEGKVFDLAYYTNEHMPLAGKLLKPIRYEIDDGLTGATPDSSPPYLAASYLYFETADDFHEAAKLHLEQLVADIPNYTNSEPVIQISKVVASVSPKAE</sequence>
<evidence type="ECO:0000259" key="1">
    <source>
        <dbReference type="Pfam" id="PF07110"/>
    </source>
</evidence>
<dbReference type="Pfam" id="PF07110">
    <property type="entry name" value="EthD"/>
    <property type="match status" value="1"/>
</dbReference>
<dbReference type="InterPro" id="IPR011008">
    <property type="entry name" value="Dimeric_a/b-barrel"/>
</dbReference>
<dbReference type="InterPro" id="IPR009799">
    <property type="entry name" value="EthD_dom"/>
</dbReference>
<dbReference type="SUPFAM" id="SSF54909">
    <property type="entry name" value="Dimeric alpha+beta barrel"/>
    <property type="match status" value="1"/>
</dbReference>
<evidence type="ECO:0000313" key="3">
    <source>
        <dbReference type="Proteomes" id="UP001379533"/>
    </source>
</evidence>
<organism evidence="2 3">
    <name type="scientific">Pendulispora brunnea</name>
    <dbReference type="NCBI Taxonomy" id="2905690"/>
    <lineage>
        <taxon>Bacteria</taxon>
        <taxon>Pseudomonadati</taxon>
        <taxon>Myxococcota</taxon>
        <taxon>Myxococcia</taxon>
        <taxon>Myxococcales</taxon>
        <taxon>Sorangiineae</taxon>
        <taxon>Pendulisporaceae</taxon>
        <taxon>Pendulispora</taxon>
    </lineage>
</organism>
<accession>A0ABZ2KAV0</accession>
<keyword evidence="3" id="KW-1185">Reference proteome</keyword>
<proteinExistence type="predicted"/>
<dbReference type="PANTHER" id="PTHR40260">
    <property type="entry name" value="BLR8190 PROTEIN"/>
    <property type="match status" value="1"/>
</dbReference>
<dbReference type="PANTHER" id="PTHR40260:SF2">
    <property type="entry name" value="BLR8190 PROTEIN"/>
    <property type="match status" value="1"/>
</dbReference>
<dbReference type="RefSeq" id="WP_394846417.1">
    <property type="nucleotide sequence ID" value="NZ_CP089982.1"/>
</dbReference>